<evidence type="ECO:0000256" key="3">
    <source>
        <dbReference type="ARBA" id="ARBA00022692"/>
    </source>
</evidence>
<dbReference type="Pfam" id="PF07690">
    <property type="entry name" value="MFS_1"/>
    <property type="match status" value="1"/>
</dbReference>
<dbReference type="OrthoDB" id="410267at2759"/>
<feature type="region of interest" description="Disordered" evidence="6">
    <location>
        <begin position="238"/>
        <end position="260"/>
    </location>
</feature>
<dbReference type="VEuPathDB" id="PlasmoDB:PVVCY_0802480"/>
<feature type="transmembrane region" description="Helical" evidence="7">
    <location>
        <begin position="50"/>
        <end position="70"/>
    </location>
</feature>
<evidence type="ECO:0000313" key="9">
    <source>
        <dbReference type="Proteomes" id="UP000290582"/>
    </source>
</evidence>
<sequence>MKFIPQSAIPYIVLIGAFLYNLSIALINSYGNLSIYLTSYLRYKGNDVTYKSVSFIYELAVSTIPLSMILGSYAQKKLGDKLTLFISCTGTFIAMYISSIYAHSYYTLCLFMGILYGIMHGISYPIPLSCAYKHFKNNRGLISGIVISGFSISIFLYCPLQTFIINRNNVLPIKDENGSEELYFKDVNVLNRVPYAIFIQSIVFLTLSTLGGLMATINTPKDSIDSDNVAVLDKTNSNGKFGDNNTPCDAEKGDNAESGLSKSLEKKNESEITNMADYYTNLYKGRNFIFFIIYGPLSFFSNIIYKIRIRKGKYLNKKCTEDGLFYVLWMSIVLLNAYLNYIAMYWKIIGVTYTQVEDTIITLNGSLINSVTNIVGRLLWGMIYDKMSTNVTILLLGLLITASCFTLPAVAHIYPLFAICCGVLFFCIGGNLVTIPVITLKRYGEKYFTLNVAILYTSRIASTVLCSFVIKYLYEWLQLRYLSSAFGVLSMIAAIVMFVITAE</sequence>
<dbReference type="GeneID" id="19961604"/>
<dbReference type="PANTHER" id="PTHR43385">
    <property type="entry name" value="RIBOFLAVIN TRANSPORTER RIBJ"/>
    <property type="match status" value="1"/>
</dbReference>
<feature type="transmembrane region" description="Helical" evidence="7">
    <location>
        <begin position="82"/>
        <end position="99"/>
    </location>
</feature>
<feature type="transmembrane region" description="Helical" evidence="7">
    <location>
        <begin position="416"/>
        <end position="440"/>
    </location>
</feature>
<dbReference type="GO" id="GO:0022857">
    <property type="term" value="F:transmembrane transporter activity"/>
    <property type="evidence" value="ECO:0007669"/>
    <property type="project" value="InterPro"/>
</dbReference>
<reference evidence="8 9" key="1">
    <citation type="submission" date="2019-01" db="EMBL/GenBank/DDBJ databases">
        <authorList>
            <person name="Ramaprasad A."/>
        </authorList>
    </citation>
    <scope>NUCLEOTIDE SEQUENCE [LARGE SCALE GENOMIC DNA]</scope>
</reference>
<gene>
    <name evidence="8" type="ORF">PVVCY_0802480</name>
</gene>
<keyword evidence="3 7" id="KW-0812">Transmembrane</keyword>
<feature type="transmembrane region" description="Helical" evidence="7">
    <location>
        <begin position="105"/>
        <end position="128"/>
    </location>
</feature>
<feature type="compositionally biased region" description="Polar residues" evidence="6">
    <location>
        <begin position="238"/>
        <end position="247"/>
    </location>
</feature>
<evidence type="ECO:0000256" key="6">
    <source>
        <dbReference type="SAM" id="MobiDB-lite"/>
    </source>
</evidence>
<dbReference type="KEGG" id="pvv:PVVCY_0802480"/>
<feature type="transmembrane region" description="Helical" evidence="7">
    <location>
        <begin position="140"/>
        <end position="165"/>
    </location>
</feature>
<dbReference type="GO" id="GO:0016020">
    <property type="term" value="C:membrane"/>
    <property type="evidence" value="ECO:0007669"/>
    <property type="project" value="UniProtKB-SubCell"/>
</dbReference>
<comment type="subcellular location">
    <subcellularLocation>
        <location evidence="1">Membrane</location>
        <topology evidence="1">Multi-pass membrane protein</topology>
    </subcellularLocation>
</comment>
<keyword evidence="2" id="KW-0813">Transport</keyword>
<dbReference type="PANTHER" id="PTHR43385:SF1">
    <property type="entry name" value="RIBOFLAVIN TRANSPORTER RIBJ"/>
    <property type="match status" value="1"/>
</dbReference>
<keyword evidence="4 7" id="KW-1133">Transmembrane helix</keyword>
<accession>A0A449BRI8</accession>
<proteinExistence type="predicted"/>
<dbReference type="InterPro" id="IPR052983">
    <property type="entry name" value="MFS_Riboflavin_Transporter"/>
</dbReference>
<feature type="transmembrane region" description="Helical" evidence="7">
    <location>
        <begin position="392"/>
        <end position="410"/>
    </location>
</feature>
<dbReference type="InterPro" id="IPR011701">
    <property type="entry name" value="MFS"/>
</dbReference>
<dbReference type="Gene3D" id="1.20.1250.20">
    <property type="entry name" value="MFS general substrate transporter like domains"/>
    <property type="match status" value="2"/>
</dbReference>
<evidence type="ECO:0000313" key="8">
    <source>
        <dbReference type="EMBL" id="VEV56087.1"/>
    </source>
</evidence>
<feature type="transmembrane region" description="Helical" evidence="7">
    <location>
        <begin position="12"/>
        <end position="30"/>
    </location>
</feature>
<dbReference type="RefSeq" id="XP_037490380.1">
    <property type="nucleotide sequence ID" value="XM_037634260.1"/>
</dbReference>
<feature type="transmembrane region" description="Helical" evidence="7">
    <location>
        <begin position="326"/>
        <end position="348"/>
    </location>
</feature>
<feature type="transmembrane region" description="Helical" evidence="7">
    <location>
        <begin position="480"/>
        <end position="500"/>
    </location>
</feature>
<evidence type="ECO:0000256" key="1">
    <source>
        <dbReference type="ARBA" id="ARBA00004141"/>
    </source>
</evidence>
<name>A0A449BRI8_PLAVN</name>
<dbReference type="AlphaFoldDB" id="A0A449BRI8"/>
<feature type="transmembrane region" description="Helical" evidence="7">
    <location>
        <begin position="452"/>
        <end position="474"/>
    </location>
</feature>
<feature type="transmembrane region" description="Helical" evidence="7">
    <location>
        <begin position="360"/>
        <end position="380"/>
    </location>
</feature>
<evidence type="ECO:0000256" key="7">
    <source>
        <dbReference type="SAM" id="Phobius"/>
    </source>
</evidence>
<dbReference type="Proteomes" id="UP000290582">
    <property type="component" value="Chromosome PVVCY_08"/>
</dbReference>
<dbReference type="EMBL" id="LR215064">
    <property type="protein sequence ID" value="VEV56087.1"/>
    <property type="molecule type" value="Genomic_DNA"/>
</dbReference>
<keyword evidence="5 7" id="KW-0472">Membrane</keyword>
<evidence type="ECO:0000256" key="4">
    <source>
        <dbReference type="ARBA" id="ARBA00022989"/>
    </source>
</evidence>
<evidence type="ECO:0000256" key="2">
    <source>
        <dbReference type="ARBA" id="ARBA00022448"/>
    </source>
</evidence>
<organism evidence="8 9">
    <name type="scientific">Plasmodium vinckei vinckei</name>
    <dbReference type="NCBI Taxonomy" id="54757"/>
    <lineage>
        <taxon>Eukaryota</taxon>
        <taxon>Sar</taxon>
        <taxon>Alveolata</taxon>
        <taxon>Apicomplexa</taxon>
        <taxon>Aconoidasida</taxon>
        <taxon>Haemosporida</taxon>
        <taxon>Plasmodiidae</taxon>
        <taxon>Plasmodium</taxon>
        <taxon>Plasmodium (Vinckeia)</taxon>
    </lineage>
</organism>
<feature type="transmembrane region" description="Helical" evidence="7">
    <location>
        <begin position="288"/>
        <end position="305"/>
    </location>
</feature>
<dbReference type="SUPFAM" id="SSF103473">
    <property type="entry name" value="MFS general substrate transporter"/>
    <property type="match status" value="1"/>
</dbReference>
<evidence type="ECO:0000256" key="5">
    <source>
        <dbReference type="ARBA" id="ARBA00023136"/>
    </source>
</evidence>
<dbReference type="InterPro" id="IPR036259">
    <property type="entry name" value="MFS_trans_sf"/>
</dbReference>
<protein>
    <submittedName>
        <fullName evidence="8">Monocarboxylate transporter, putative</fullName>
    </submittedName>
</protein>